<evidence type="ECO:0000313" key="3">
    <source>
        <dbReference type="EMBL" id="QNE78663.1"/>
    </source>
</evidence>
<dbReference type="CDD" id="cd14251">
    <property type="entry name" value="PL-6"/>
    <property type="match status" value="1"/>
</dbReference>
<feature type="region of interest" description="Disordered" evidence="1">
    <location>
        <begin position="432"/>
        <end position="480"/>
    </location>
</feature>
<dbReference type="InterPro" id="IPR006626">
    <property type="entry name" value="PbH1"/>
</dbReference>
<dbReference type="InterPro" id="IPR006311">
    <property type="entry name" value="TAT_signal"/>
</dbReference>
<feature type="compositionally biased region" description="Basic and acidic residues" evidence="1">
    <location>
        <begin position="444"/>
        <end position="456"/>
    </location>
</feature>
<dbReference type="AlphaFoldDB" id="A0A7G7BTJ8"/>
<feature type="signal peptide" evidence="2">
    <location>
        <begin position="1"/>
        <end position="29"/>
    </location>
</feature>
<feature type="chain" id="PRO_5028959905" evidence="2">
    <location>
        <begin position="30"/>
        <end position="480"/>
    </location>
</feature>
<keyword evidence="2" id="KW-0732">Signal</keyword>
<dbReference type="InterPro" id="IPR012334">
    <property type="entry name" value="Pectin_lyas_fold"/>
</dbReference>
<proteinExistence type="predicted"/>
<dbReference type="GO" id="GO:0016829">
    <property type="term" value="F:lyase activity"/>
    <property type="evidence" value="ECO:0007669"/>
    <property type="project" value="UniProtKB-KW"/>
</dbReference>
<sequence length="480" mass="50431">MQRRTFLTGTVLGTALAAVPLGTLRTAGAAETHRAATATVSSLNDLQNAIDSAVPGARIVLADGTYTVPSGSSIRVTGRNGTQSAPITITSASRGGAVLRGERGFVFSGSSNITVSGFAFRQSTTVEVPADCSGIRLTRNDFQLADIEGLHWVMVRADDSKIDRNHFHGKTTLGVYLGVEGAGSTAMAQRVHIFRNHFSDHSFAGANGGEPIRLGVSPRALSGARAVVEYNLFERCDGDPEAISVKSSDNIVRHNTIRDSLGGIVLRHGNRTRVESNYVLGGKEGLRLYGNDHLVVNNYLAGLSGRAMVIGSGSTRDHHSGETAEQRRGNDACDRAVIVHNTLFRNAQSLSGETRVHEPTGVVVADNLLVGEAGSLVAMGATTGFTWRSNILWGSAADGNIPAGSYTRVDPGLREQSDGVFRLSAGSPAIGRATWGSPGVTDDIDGHPRGSARDIGADEYATSAPLRRPLTPTDVGPNAS</sequence>
<dbReference type="Gene3D" id="2.160.20.10">
    <property type="entry name" value="Single-stranded right-handed beta-helix, Pectin lyase-like"/>
    <property type="match status" value="1"/>
</dbReference>
<keyword evidence="3" id="KW-0456">Lyase</keyword>
<dbReference type="InterPro" id="IPR039513">
    <property type="entry name" value="PL-6"/>
</dbReference>
<dbReference type="Pfam" id="PF14592">
    <property type="entry name" value="Chondroitinas_B"/>
    <property type="match status" value="1"/>
</dbReference>
<gene>
    <name evidence="3" type="ORF">F0344_32315</name>
</gene>
<dbReference type="SUPFAM" id="SSF51126">
    <property type="entry name" value="Pectin lyase-like"/>
    <property type="match status" value="1"/>
</dbReference>
<dbReference type="KEGG" id="sfiy:F0344_32315"/>
<protein>
    <submittedName>
        <fullName evidence="3">Lyase</fullName>
    </submittedName>
</protein>
<accession>A0A7G7BTJ8</accession>
<dbReference type="Proteomes" id="UP000515307">
    <property type="component" value="Chromosome"/>
</dbReference>
<reference evidence="4" key="1">
    <citation type="submission" date="2019-10" db="EMBL/GenBank/DDBJ databases">
        <title>Antimicrobial potential of Antarctic Bacteria.</title>
        <authorList>
            <person name="Benaud N."/>
            <person name="Edwards R.J."/>
            <person name="Ferrari B.C."/>
        </authorList>
    </citation>
    <scope>NUCLEOTIDE SEQUENCE [LARGE SCALE GENOMIC DNA]</scope>
    <source>
        <strain evidence="4">NBSH44</strain>
    </source>
</reference>
<dbReference type="InterPro" id="IPR011050">
    <property type="entry name" value="Pectin_lyase_fold/virulence"/>
</dbReference>
<dbReference type="PROSITE" id="PS51318">
    <property type="entry name" value="TAT"/>
    <property type="match status" value="1"/>
</dbReference>
<keyword evidence="4" id="KW-1185">Reference proteome</keyword>
<evidence type="ECO:0000256" key="1">
    <source>
        <dbReference type="SAM" id="MobiDB-lite"/>
    </source>
</evidence>
<dbReference type="SMART" id="SM00710">
    <property type="entry name" value="PbH1"/>
    <property type="match status" value="6"/>
</dbReference>
<evidence type="ECO:0000256" key="2">
    <source>
        <dbReference type="SAM" id="SignalP"/>
    </source>
</evidence>
<name>A0A7G7BTJ8_9ACTN</name>
<evidence type="ECO:0000313" key="4">
    <source>
        <dbReference type="Proteomes" id="UP000515307"/>
    </source>
</evidence>
<organism evidence="3 4">
    <name type="scientific">Streptomyces finlayi</name>
    <dbReference type="NCBI Taxonomy" id="67296"/>
    <lineage>
        <taxon>Bacteria</taxon>
        <taxon>Bacillati</taxon>
        <taxon>Actinomycetota</taxon>
        <taxon>Actinomycetes</taxon>
        <taxon>Kitasatosporales</taxon>
        <taxon>Streptomycetaceae</taxon>
        <taxon>Streptomyces</taxon>
    </lineage>
</organism>
<dbReference type="RefSeq" id="WP_185302120.1">
    <property type="nucleotide sequence ID" value="NZ_CP045702.1"/>
</dbReference>
<dbReference type="EMBL" id="CP045702">
    <property type="protein sequence ID" value="QNE78663.1"/>
    <property type="molecule type" value="Genomic_DNA"/>
</dbReference>